<evidence type="ECO:0000313" key="1">
    <source>
        <dbReference type="EMBL" id="MFC7440627.1"/>
    </source>
</evidence>
<dbReference type="InterPro" id="IPR019004">
    <property type="entry name" value="YqeY/Aim41"/>
</dbReference>
<dbReference type="Pfam" id="PF09424">
    <property type="entry name" value="YqeY"/>
    <property type="match status" value="1"/>
</dbReference>
<dbReference type="PANTHER" id="PTHR28055:SF1">
    <property type="entry name" value="ALTERED INHERITANCE OF MITOCHONDRIA PROTEIN 41, MITOCHONDRIAL"/>
    <property type="match status" value="1"/>
</dbReference>
<dbReference type="Gene3D" id="1.10.10.410">
    <property type="match status" value="1"/>
</dbReference>
<dbReference type="InterPro" id="IPR042184">
    <property type="entry name" value="YqeY/Aim41_N"/>
</dbReference>
<sequence length="148" mass="16607">MSLLAQLDQDMKLALKDKNKSKLSTIRMLKAAVKKVEIDKRRPLTDDEVLEVITKEVKQRRDSIAEYEKAGRDDLVEKEKEELVILQSYLPEQLTEEEVRAIVAEVVQEVGASSKAEMGKVMSAIMPKVKGRADGRLVNRLVSEALGS</sequence>
<dbReference type="SUPFAM" id="SSF89095">
    <property type="entry name" value="GatB/YqeY motif"/>
    <property type="match status" value="1"/>
</dbReference>
<evidence type="ECO:0000313" key="2">
    <source>
        <dbReference type="Proteomes" id="UP001596500"/>
    </source>
</evidence>
<dbReference type="EMBL" id="JBHTBW010000015">
    <property type="protein sequence ID" value="MFC7440627.1"/>
    <property type="molecule type" value="Genomic_DNA"/>
</dbReference>
<reference evidence="2" key="1">
    <citation type="journal article" date="2019" name="Int. J. Syst. Evol. Microbiol.">
        <title>The Global Catalogue of Microorganisms (GCM) 10K type strain sequencing project: providing services to taxonomists for standard genome sequencing and annotation.</title>
        <authorList>
            <consortium name="The Broad Institute Genomics Platform"/>
            <consortium name="The Broad Institute Genome Sequencing Center for Infectious Disease"/>
            <person name="Wu L."/>
            <person name="Ma J."/>
        </authorList>
    </citation>
    <scope>NUCLEOTIDE SEQUENCE [LARGE SCALE GENOMIC DNA]</scope>
    <source>
        <strain evidence="2">CGMCC 1.12942</strain>
    </source>
</reference>
<dbReference type="InterPro" id="IPR023168">
    <property type="entry name" value="GatB_Yqey_C_2"/>
</dbReference>
<dbReference type="RefSeq" id="WP_379863906.1">
    <property type="nucleotide sequence ID" value="NZ_JBHTBW010000015.1"/>
</dbReference>
<dbReference type="PANTHER" id="PTHR28055">
    <property type="entry name" value="ALTERED INHERITANCE OF MITOCHONDRIA PROTEIN 41, MITOCHONDRIAL"/>
    <property type="match status" value="1"/>
</dbReference>
<gene>
    <name evidence="1" type="ORF">ACFQNG_05640</name>
</gene>
<protein>
    <submittedName>
        <fullName evidence="1">GatB/YqeY domain-containing protein</fullName>
    </submittedName>
</protein>
<dbReference type="InterPro" id="IPR003789">
    <property type="entry name" value="Asn/Gln_tRNA_amidoTrase-B-like"/>
</dbReference>
<proteinExistence type="predicted"/>
<comment type="caution">
    <text evidence="1">The sequence shown here is derived from an EMBL/GenBank/DDBJ whole genome shotgun (WGS) entry which is preliminary data.</text>
</comment>
<organism evidence="1 2">
    <name type="scientific">Laceyella putida</name>
    <dbReference type="NCBI Taxonomy" id="110101"/>
    <lineage>
        <taxon>Bacteria</taxon>
        <taxon>Bacillati</taxon>
        <taxon>Bacillota</taxon>
        <taxon>Bacilli</taxon>
        <taxon>Bacillales</taxon>
        <taxon>Thermoactinomycetaceae</taxon>
        <taxon>Laceyella</taxon>
    </lineage>
</organism>
<name>A0ABW2RI76_9BACL</name>
<accession>A0ABW2RI76</accession>
<dbReference type="Proteomes" id="UP001596500">
    <property type="component" value="Unassembled WGS sequence"/>
</dbReference>
<keyword evidence="2" id="KW-1185">Reference proteome</keyword>
<dbReference type="Gene3D" id="1.10.1510.10">
    <property type="entry name" value="Uncharacterised protein YqeY/AIM41 PF09424, N-terminal domain"/>
    <property type="match status" value="1"/>
</dbReference>